<keyword evidence="7 11" id="KW-0653">Protein transport</keyword>
<dbReference type="Gene3D" id="1.25.40.10">
    <property type="entry name" value="Tetratricopeptide repeat domain"/>
    <property type="match status" value="1"/>
</dbReference>
<comment type="subcellular location">
    <subcellularLocation>
        <location evidence="2">Cytoplasmic vesicle</location>
        <location evidence="2">COPI-coated vesicle membrane</location>
        <topology evidence="2">Peripheral membrane protein</topology>
        <orientation evidence="2">Cytoplasmic side</orientation>
    </subcellularLocation>
    <subcellularLocation>
        <location evidence="1">Golgi apparatus membrane</location>
        <topology evidence="1">Peripheral membrane protein</topology>
        <orientation evidence="1">Cytoplasmic side</orientation>
    </subcellularLocation>
</comment>
<keyword evidence="5 11" id="KW-0963">Cytoplasm</keyword>
<keyword evidence="4 11" id="KW-0813">Transport</keyword>
<keyword evidence="6 11" id="KW-0931">ER-Golgi transport</keyword>
<name>A0A6B2LCE3_9EUKA</name>
<keyword evidence="10 11" id="KW-0968">Cytoplasmic vesicle</keyword>
<keyword evidence="8 11" id="KW-0333">Golgi apparatus</keyword>
<dbReference type="GO" id="GO:0015031">
    <property type="term" value="P:protein transport"/>
    <property type="evidence" value="ECO:0007669"/>
    <property type="project" value="UniProtKB-UniRule"/>
</dbReference>
<comment type="similarity">
    <text evidence="3 11">Belongs to the COPE family.</text>
</comment>
<dbReference type="PANTHER" id="PTHR10805:SF0">
    <property type="entry name" value="COATOMER SUBUNIT EPSILON"/>
    <property type="match status" value="1"/>
</dbReference>
<evidence type="ECO:0000256" key="9">
    <source>
        <dbReference type="ARBA" id="ARBA00023136"/>
    </source>
</evidence>
<dbReference type="GO" id="GO:0030126">
    <property type="term" value="C:COPI vesicle coat"/>
    <property type="evidence" value="ECO:0007669"/>
    <property type="project" value="TreeGrafter"/>
</dbReference>
<dbReference type="AlphaFoldDB" id="A0A6B2LCE3"/>
<dbReference type="PIRSF" id="PIRSF016478">
    <property type="entry name" value="Coatomer_esu"/>
    <property type="match status" value="1"/>
</dbReference>
<comment type="function">
    <text evidence="11">The coatomer is a cytosolic protein complex that binds to dilysine motifs and reversibly associates with Golgi non-clathrin-coated vesicles, which further mediate biosynthetic protein transport from the ER, via the Golgi up to the trans Golgi network. The coatomer complex is required for budding from Golgi membranes, and is essential for the retrograde Golgi-to-ER transport of dilysine-tagged proteins.</text>
</comment>
<accession>A0A6B2LCE3</accession>
<evidence type="ECO:0000256" key="8">
    <source>
        <dbReference type="ARBA" id="ARBA00023034"/>
    </source>
</evidence>
<dbReference type="Pfam" id="PF04733">
    <property type="entry name" value="Coatomer_E"/>
    <property type="match status" value="1"/>
</dbReference>
<evidence type="ECO:0000256" key="11">
    <source>
        <dbReference type="PIRNR" id="PIRNR016478"/>
    </source>
</evidence>
<dbReference type="SUPFAM" id="SSF48452">
    <property type="entry name" value="TPR-like"/>
    <property type="match status" value="1"/>
</dbReference>
<evidence type="ECO:0000256" key="7">
    <source>
        <dbReference type="ARBA" id="ARBA00022927"/>
    </source>
</evidence>
<dbReference type="PANTHER" id="PTHR10805">
    <property type="entry name" value="COATOMER SUBUNIT EPSILON"/>
    <property type="match status" value="1"/>
</dbReference>
<evidence type="ECO:0000256" key="6">
    <source>
        <dbReference type="ARBA" id="ARBA00022892"/>
    </source>
</evidence>
<sequence>MFELETSFLIGNYQATLNIGHAFKASSSSDAITRDWYIYRAYVHTDPSVVLNEIGRDAPLGLISVKLLAAYCQSSDNWEGVLGTIKAWLDKGEIIGNPLAEVVIATILYKAGRFEDALRVLSDTKSLEGRSLLVQLYLSMHRFDYAAKEVKQMQAIKDDAVATQLATAWLCLHDKGKYEEAAYIYQDIIEKYGSTVSLLNGLGVAYMSIGQFDKAEKILLDALVQDNKSDLTKTNLVVVSHHLDKPYDKIKRDLASIMSTSPSNPWTLNLKKADENFDLLAKKFRT</sequence>
<dbReference type="InterPro" id="IPR011990">
    <property type="entry name" value="TPR-like_helical_dom_sf"/>
</dbReference>
<evidence type="ECO:0000256" key="10">
    <source>
        <dbReference type="ARBA" id="ARBA00023329"/>
    </source>
</evidence>
<protein>
    <recommendedName>
        <fullName evidence="11">Coatomer subunit epsilon</fullName>
    </recommendedName>
</protein>
<evidence type="ECO:0000313" key="12">
    <source>
        <dbReference type="EMBL" id="NDV34699.1"/>
    </source>
</evidence>
<dbReference type="EMBL" id="GIBP01005730">
    <property type="protein sequence ID" value="NDV34699.1"/>
    <property type="molecule type" value="Transcribed_RNA"/>
</dbReference>
<dbReference type="GO" id="GO:0006890">
    <property type="term" value="P:retrograde vesicle-mediated transport, Golgi to endoplasmic reticulum"/>
    <property type="evidence" value="ECO:0007669"/>
    <property type="project" value="UniProtKB-UniRule"/>
</dbReference>
<evidence type="ECO:0000256" key="3">
    <source>
        <dbReference type="ARBA" id="ARBA00008827"/>
    </source>
</evidence>
<dbReference type="GO" id="GO:0006891">
    <property type="term" value="P:intra-Golgi vesicle-mediated transport"/>
    <property type="evidence" value="ECO:0007669"/>
    <property type="project" value="TreeGrafter"/>
</dbReference>
<evidence type="ECO:0000256" key="2">
    <source>
        <dbReference type="ARBA" id="ARBA00004347"/>
    </source>
</evidence>
<evidence type="ECO:0000256" key="1">
    <source>
        <dbReference type="ARBA" id="ARBA00004255"/>
    </source>
</evidence>
<evidence type="ECO:0000256" key="4">
    <source>
        <dbReference type="ARBA" id="ARBA00022448"/>
    </source>
</evidence>
<reference evidence="12" key="1">
    <citation type="journal article" date="2020" name="J. Eukaryot. Microbiol.">
        <title>De novo Sequencing, Assembly and Annotation of the Transcriptome for the Free-Living Testate Amoeba Arcella intermedia.</title>
        <authorList>
            <person name="Ribeiro G.M."/>
            <person name="Porfirio-Sousa A.L."/>
            <person name="Maurer-Alcala X.X."/>
            <person name="Katz L.A."/>
            <person name="Lahr D.J.G."/>
        </authorList>
    </citation>
    <scope>NUCLEOTIDE SEQUENCE</scope>
</reference>
<keyword evidence="9 11" id="KW-0472">Membrane</keyword>
<dbReference type="GO" id="GO:0000139">
    <property type="term" value="C:Golgi membrane"/>
    <property type="evidence" value="ECO:0007669"/>
    <property type="project" value="UniProtKB-SubCell"/>
</dbReference>
<dbReference type="InterPro" id="IPR006822">
    <property type="entry name" value="Coatomer_esu"/>
</dbReference>
<dbReference type="GO" id="GO:0006888">
    <property type="term" value="P:endoplasmic reticulum to Golgi vesicle-mediated transport"/>
    <property type="evidence" value="ECO:0007669"/>
    <property type="project" value="TreeGrafter"/>
</dbReference>
<evidence type="ECO:0000256" key="5">
    <source>
        <dbReference type="ARBA" id="ARBA00022490"/>
    </source>
</evidence>
<dbReference type="GO" id="GO:0005198">
    <property type="term" value="F:structural molecule activity"/>
    <property type="evidence" value="ECO:0007669"/>
    <property type="project" value="UniProtKB-UniRule"/>
</dbReference>
<organism evidence="12">
    <name type="scientific">Arcella intermedia</name>
    <dbReference type="NCBI Taxonomy" id="1963864"/>
    <lineage>
        <taxon>Eukaryota</taxon>
        <taxon>Amoebozoa</taxon>
        <taxon>Tubulinea</taxon>
        <taxon>Elardia</taxon>
        <taxon>Arcellinida</taxon>
        <taxon>Sphaerothecina</taxon>
        <taxon>Arcellidae</taxon>
        <taxon>Arcella</taxon>
    </lineage>
</organism>
<proteinExistence type="inferred from homology"/>